<evidence type="ECO:0000259" key="1">
    <source>
        <dbReference type="Pfam" id="PF14355"/>
    </source>
</evidence>
<dbReference type="EMBL" id="NOJY02000020">
    <property type="protein sequence ID" value="RDY26807.1"/>
    <property type="molecule type" value="Genomic_DNA"/>
</dbReference>
<accession>A0A371J2A8</accession>
<dbReference type="Pfam" id="PF14355">
    <property type="entry name" value="Abi_C"/>
    <property type="match status" value="1"/>
</dbReference>
<proteinExistence type="predicted"/>
<comment type="caution">
    <text evidence="2">The sequence shown here is derived from an EMBL/GenBank/DDBJ whole genome shotgun (WGS) entry which is preliminary data.</text>
</comment>
<sequence>MSDLQSLEQMQFEDLFDMGSGYVLGNRFSDNRFRQFIYQNVNIDIDDSKYHVIGTSKAKRLRAFIDIEDNHIVAKVLDKLLEEWVEIQLRRNGVDDIEGIEDRAKLRTYKKCKMAIDKLNENSVDVEALETGEEDFTLLVSQIKISIDNGQADGALDRLHTYMMKFMRKLCNKHSIPFLDNEPLHNLFGKYAKFIEHGNLIETKMTIRILKSNIKILDDLSFVRNNKTLAHDNDVLNYDESVFIFNSVIAVKSFIDAVEKKIDK</sequence>
<dbReference type="AlphaFoldDB" id="A0A371J2A8"/>
<evidence type="ECO:0000313" key="2">
    <source>
        <dbReference type="EMBL" id="RDY26807.1"/>
    </source>
</evidence>
<protein>
    <recommendedName>
        <fullName evidence="1">Abortive infection protein-like C-terminal domain-containing protein</fullName>
    </recommendedName>
</protein>
<dbReference type="RefSeq" id="WP_094367006.1">
    <property type="nucleotide sequence ID" value="NZ_NOJY02000020.1"/>
</dbReference>
<organism evidence="2 3">
    <name type="scientific">Romboutsia weinsteinii</name>
    <dbReference type="NCBI Taxonomy" id="2020949"/>
    <lineage>
        <taxon>Bacteria</taxon>
        <taxon>Bacillati</taxon>
        <taxon>Bacillota</taxon>
        <taxon>Clostridia</taxon>
        <taxon>Peptostreptococcales</taxon>
        <taxon>Peptostreptococcaceae</taxon>
        <taxon>Romboutsia</taxon>
    </lineage>
</organism>
<dbReference type="OrthoDB" id="1551470at2"/>
<dbReference type="InterPro" id="IPR026001">
    <property type="entry name" value="Abi-like_C"/>
</dbReference>
<gene>
    <name evidence="2" type="ORF">CHL78_012105</name>
</gene>
<feature type="domain" description="Abortive infection protein-like C-terminal" evidence="1">
    <location>
        <begin position="186"/>
        <end position="255"/>
    </location>
</feature>
<name>A0A371J2A8_9FIRM</name>
<reference evidence="2 3" key="1">
    <citation type="journal article" date="2017" name="Genome Announc.">
        <title>Draft Genome Sequence of Romboutsia weinsteinii sp. nov. Strain CCRI-19649(T) Isolated from Surface Water.</title>
        <authorList>
            <person name="Maheux A.F."/>
            <person name="Boudreau D.K."/>
            <person name="Berube E."/>
            <person name="Boissinot M."/>
            <person name="Cantin P."/>
            <person name="Raymond F."/>
            <person name="Corbeil J."/>
            <person name="Omar R.F."/>
            <person name="Bergeron M.G."/>
        </authorList>
    </citation>
    <scope>NUCLEOTIDE SEQUENCE [LARGE SCALE GENOMIC DNA]</scope>
    <source>
        <strain evidence="2 3">CCRI-19649</strain>
    </source>
</reference>
<dbReference type="Proteomes" id="UP000215694">
    <property type="component" value="Unassembled WGS sequence"/>
</dbReference>
<evidence type="ECO:0000313" key="3">
    <source>
        <dbReference type="Proteomes" id="UP000215694"/>
    </source>
</evidence>
<keyword evidence="3" id="KW-1185">Reference proteome</keyword>